<feature type="domain" description="Cytosolic fatty-acid binding proteins" evidence="1">
    <location>
        <begin position="8"/>
        <end position="25"/>
    </location>
</feature>
<evidence type="ECO:0000313" key="3">
    <source>
        <dbReference type="Proteomes" id="UP000001645"/>
    </source>
</evidence>
<dbReference type="PROSITE" id="PS00214">
    <property type="entry name" value="FABP"/>
    <property type="match status" value="1"/>
</dbReference>
<proteinExistence type="predicted"/>
<dbReference type="InterPro" id="IPR000463">
    <property type="entry name" value="Fatty_acid-bd"/>
</dbReference>
<sequence>MAIDAFLGKWCLVSSEGFEEYMKELGKETGALRLGQGA</sequence>
<name>A0A803XZS3_MELGA</name>
<protein>
    <recommendedName>
        <fullName evidence="1">Cytosolic fatty-acid binding proteins domain-containing protein</fullName>
    </recommendedName>
</protein>
<reference evidence="2" key="1">
    <citation type="journal article" date="2010" name="PLoS Biol.">
        <title>Multi-platform next-generation sequencing of the domestic turkey (Meleagris gallopavo): genome assembly and analysis.</title>
        <authorList>
            <person name="Dalloul R.A."/>
            <person name="Long J.A."/>
            <person name="Zimin A.V."/>
            <person name="Aslam L."/>
            <person name="Beal K."/>
            <person name="Blomberg L.A."/>
            <person name="Bouffard P."/>
            <person name="Burt D.W."/>
            <person name="Crasta O."/>
            <person name="Crooijmans R.P."/>
            <person name="Cooper K."/>
            <person name="Coulombe R.A."/>
            <person name="De S."/>
            <person name="Delany M.E."/>
            <person name="Dodgson J.B."/>
            <person name="Dong J.J."/>
            <person name="Evans C."/>
            <person name="Frederickson K.M."/>
            <person name="Flicek P."/>
            <person name="Florea L."/>
            <person name="Folkerts O."/>
            <person name="Groenen M.A."/>
            <person name="Harkins T.T."/>
            <person name="Herrero J."/>
            <person name="Hoffmann S."/>
            <person name="Megens H.J."/>
            <person name="Jiang A."/>
            <person name="de Jong P."/>
            <person name="Kaiser P."/>
            <person name="Kim H."/>
            <person name="Kim K.W."/>
            <person name="Kim S."/>
            <person name="Langenberger D."/>
            <person name="Lee M.K."/>
            <person name="Lee T."/>
            <person name="Mane S."/>
            <person name="Marcais G."/>
            <person name="Marz M."/>
            <person name="McElroy A.P."/>
            <person name="Modise T."/>
            <person name="Nefedov M."/>
            <person name="Notredame C."/>
            <person name="Paton I.R."/>
            <person name="Payne W.S."/>
            <person name="Pertea G."/>
            <person name="Prickett D."/>
            <person name="Puiu D."/>
            <person name="Qioa D."/>
            <person name="Raineri E."/>
            <person name="Ruffier M."/>
            <person name="Salzberg S.L."/>
            <person name="Schatz M.C."/>
            <person name="Scheuring C."/>
            <person name="Schmidt C.J."/>
            <person name="Schroeder S."/>
            <person name="Searle S.M."/>
            <person name="Smith E.J."/>
            <person name="Smith J."/>
            <person name="Sonstegard T.S."/>
            <person name="Stadler P.F."/>
            <person name="Tafer H."/>
            <person name="Tu Z.J."/>
            <person name="Van Tassell C.P."/>
            <person name="Vilella A.J."/>
            <person name="Williams K.P."/>
            <person name="Yorke J.A."/>
            <person name="Zhang L."/>
            <person name="Zhang H.B."/>
            <person name="Zhang X."/>
            <person name="Zhang Y."/>
            <person name="Reed K.M."/>
        </authorList>
    </citation>
    <scope>NUCLEOTIDE SEQUENCE [LARGE SCALE GENOMIC DNA]</scope>
</reference>
<evidence type="ECO:0000259" key="1">
    <source>
        <dbReference type="PROSITE" id="PS00214"/>
    </source>
</evidence>
<dbReference type="InParanoid" id="A0A803XZS3"/>
<dbReference type="Proteomes" id="UP000001645">
    <property type="component" value="Unplaced"/>
</dbReference>
<dbReference type="Gene3D" id="2.40.128.20">
    <property type="match status" value="1"/>
</dbReference>
<dbReference type="AlphaFoldDB" id="A0A803XZS3"/>
<dbReference type="GO" id="GO:0008289">
    <property type="term" value="F:lipid binding"/>
    <property type="evidence" value="ECO:0007669"/>
    <property type="project" value="InterPro"/>
</dbReference>
<organism evidence="2 3">
    <name type="scientific">Meleagris gallopavo</name>
    <name type="common">Wild turkey</name>
    <dbReference type="NCBI Taxonomy" id="9103"/>
    <lineage>
        <taxon>Eukaryota</taxon>
        <taxon>Metazoa</taxon>
        <taxon>Chordata</taxon>
        <taxon>Craniata</taxon>
        <taxon>Vertebrata</taxon>
        <taxon>Euteleostomi</taxon>
        <taxon>Archelosauria</taxon>
        <taxon>Archosauria</taxon>
        <taxon>Dinosauria</taxon>
        <taxon>Saurischia</taxon>
        <taxon>Theropoda</taxon>
        <taxon>Coelurosauria</taxon>
        <taxon>Aves</taxon>
        <taxon>Neognathae</taxon>
        <taxon>Galloanserae</taxon>
        <taxon>Galliformes</taxon>
        <taxon>Phasianidae</taxon>
        <taxon>Meleagridinae</taxon>
        <taxon>Meleagris</taxon>
    </lineage>
</organism>
<dbReference type="Ensembl" id="ENSMGAT00000036541.1">
    <property type="protein sequence ID" value="ENSMGAP00000025019.1"/>
    <property type="gene ID" value="ENSMGAG00000017671.1"/>
</dbReference>
<accession>A0A803XZS3</accession>
<keyword evidence="3" id="KW-1185">Reference proteome</keyword>
<evidence type="ECO:0000313" key="2">
    <source>
        <dbReference type="Ensembl" id="ENSMGAP00000025019.1"/>
    </source>
</evidence>
<reference evidence="2" key="3">
    <citation type="submission" date="2025-09" db="UniProtKB">
        <authorList>
            <consortium name="Ensembl"/>
        </authorList>
    </citation>
    <scope>IDENTIFICATION</scope>
</reference>
<reference evidence="2" key="2">
    <citation type="submission" date="2025-08" db="UniProtKB">
        <authorList>
            <consortium name="Ensembl"/>
        </authorList>
    </citation>
    <scope>IDENTIFICATION</scope>
</reference>
<dbReference type="SUPFAM" id="SSF50814">
    <property type="entry name" value="Lipocalins"/>
    <property type="match status" value="1"/>
</dbReference>
<dbReference type="InterPro" id="IPR012674">
    <property type="entry name" value="Calycin"/>
</dbReference>